<organism evidence="2 3">
    <name type="scientific">Pseudozyma flocculosa</name>
    <dbReference type="NCBI Taxonomy" id="84751"/>
    <lineage>
        <taxon>Eukaryota</taxon>
        <taxon>Fungi</taxon>
        <taxon>Dikarya</taxon>
        <taxon>Basidiomycota</taxon>
        <taxon>Ustilaginomycotina</taxon>
        <taxon>Ustilaginomycetes</taxon>
        <taxon>Ustilaginales</taxon>
        <taxon>Ustilaginaceae</taxon>
        <taxon>Pseudozyma</taxon>
    </lineage>
</organism>
<protein>
    <submittedName>
        <fullName evidence="2">Uncharacterized protein</fullName>
    </submittedName>
</protein>
<keyword evidence="1" id="KW-1133">Transmembrane helix</keyword>
<dbReference type="AlphaFoldDB" id="A0A5C3FDE4"/>
<evidence type="ECO:0000313" key="3">
    <source>
        <dbReference type="Proteomes" id="UP000323386"/>
    </source>
</evidence>
<reference evidence="2 3" key="1">
    <citation type="submission" date="2018-03" db="EMBL/GenBank/DDBJ databases">
        <authorList>
            <person name="Guldener U."/>
        </authorList>
    </citation>
    <scope>NUCLEOTIDE SEQUENCE [LARGE SCALE GENOMIC DNA]</scope>
    <source>
        <strain evidence="2 3">DAOM196992</strain>
    </source>
</reference>
<proteinExistence type="predicted"/>
<keyword evidence="1" id="KW-0812">Transmembrane</keyword>
<feature type="transmembrane region" description="Helical" evidence="1">
    <location>
        <begin position="97"/>
        <end position="118"/>
    </location>
</feature>
<dbReference type="Proteomes" id="UP000323386">
    <property type="component" value="Unassembled WGS sequence"/>
</dbReference>
<keyword evidence="3" id="KW-1185">Reference proteome</keyword>
<keyword evidence="1" id="KW-0472">Membrane</keyword>
<dbReference type="EMBL" id="OOIP01000028">
    <property type="protein sequence ID" value="SPO41481.1"/>
    <property type="molecule type" value="Genomic_DNA"/>
</dbReference>
<evidence type="ECO:0000313" key="2">
    <source>
        <dbReference type="EMBL" id="SPO41481.1"/>
    </source>
</evidence>
<sequence length="137" mass="14200">MAWPGADSVALRWTCLPSCRACLNLARLQPCSPKLAVGLQENNCRLHAGRLQAGGQATPASQRPPDVCTYCSRLAPPGATNTNNTAAIPCHRAPTSAVAVAVGLALALALALAATATVRSSCLRTPCMQRTADAHTR</sequence>
<accession>A0A5C3FDE4</accession>
<name>A0A5C3FDE4_9BASI</name>
<gene>
    <name evidence="2" type="ORF">PSFLO_06963</name>
</gene>
<evidence type="ECO:0000256" key="1">
    <source>
        <dbReference type="SAM" id="Phobius"/>
    </source>
</evidence>